<organism evidence="1">
    <name type="scientific">Siphoviridae sp. ctKcB20</name>
    <dbReference type="NCBI Taxonomy" id="2827568"/>
    <lineage>
        <taxon>Viruses</taxon>
        <taxon>Duplodnaviria</taxon>
        <taxon>Heunggongvirae</taxon>
        <taxon>Uroviricota</taxon>
        <taxon>Caudoviricetes</taxon>
    </lineage>
</organism>
<proteinExistence type="predicted"/>
<dbReference type="EMBL" id="BK015870">
    <property type="protein sequence ID" value="DAD70773.1"/>
    <property type="molecule type" value="Genomic_DNA"/>
</dbReference>
<protein>
    <submittedName>
        <fullName evidence="1">Uncharacterized protein</fullName>
    </submittedName>
</protein>
<evidence type="ECO:0000313" key="1">
    <source>
        <dbReference type="EMBL" id="DAD70773.1"/>
    </source>
</evidence>
<name>A0A8S5LL25_9CAUD</name>
<sequence>MTGLLGYNFCLDGNCLDPMPTSANGITSSKVKNGIFSHYNASSDVTGNYSYVVPTAWDLSTIMDCNFNDNIGAGTLGELTKNITSVKIKRREKGTFDWVVIKEIAINSIDDFSFIFTDNLASNFTQYEYAYVPVMGQAEGIYTTNEVYSKFNGVFLCDVNTIYKFYADIDYGSTDSVQKIGTYEPFGKKYPVMVSNGLLDYDTGTVSALILPKNFKETNRIDRQAITNERNALFKWLTNKMPKMLKDLTFRSVA</sequence>
<reference evidence="1" key="1">
    <citation type="journal article" date="2021" name="Proc. Natl. Acad. Sci. U.S.A.">
        <title>A Catalog of Tens of Thousands of Viruses from Human Metagenomes Reveals Hidden Associations with Chronic Diseases.</title>
        <authorList>
            <person name="Tisza M.J."/>
            <person name="Buck C.B."/>
        </authorList>
    </citation>
    <scope>NUCLEOTIDE SEQUENCE</scope>
    <source>
        <strain evidence="1">CtKcB20</strain>
    </source>
</reference>
<accession>A0A8S5LL25</accession>